<dbReference type="Proteomes" id="UP001157974">
    <property type="component" value="Unassembled WGS sequence"/>
</dbReference>
<feature type="compositionally biased region" description="Basic and acidic residues" evidence="1">
    <location>
        <begin position="23"/>
        <end position="34"/>
    </location>
</feature>
<feature type="compositionally biased region" description="Polar residues" evidence="1">
    <location>
        <begin position="41"/>
        <end position="54"/>
    </location>
</feature>
<gene>
    <name evidence="2" type="ORF">NDN08_000326</name>
</gene>
<dbReference type="EMBL" id="JAMWBK010000006">
    <property type="protein sequence ID" value="KAJ8903793.1"/>
    <property type="molecule type" value="Genomic_DNA"/>
</dbReference>
<evidence type="ECO:0000256" key="1">
    <source>
        <dbReference type="SAM" id="MobiDB-lite"/>
    </source>
</evidence>
<evidence type="ECO:0000313" key="3">
    <source>
        <dbReference type="Proteomes" id="UP001157974"/>
    </source>
</evidence>
<reference evidence="2 3" key="1">
    <citation type="journal article" date="2023" name="Nat. Commun.">
        <title>Origin of minicircular mitochondrial genomes in red algae.</title>
        <authorList>
            <person name="Lee Y."/>
            <person name="Cho C.H."/>
            <person name="Lee Y.M."/>
            <person name="Park S.I."/>
            <person name="Yang J.H."/>
            <person name="West J.A."/>
            <person name="Bhattacharya D."/>
            <person name="Yoon H.S."/>
        </authorList>
    </citation>
    <scope>NUCLEOTIDE SEQUENCE [LARGE SCALE GENOMIC DNA]</scope>
    <source>
        <strain evidence="2 3">CCMP1338</strain>
        <tissue evidence="2">Whole cell</tissue>
    </source>
</reference>
<evidence type="ECO:0000313" key="2">
    <source>
        <dbReference type="EMBL" id="KAJ8903793.1"/>
    </source>
</evidence>
<proteinExistence type="predicted"/>
<feature type="region of interest" description="Disordered" evidence="1">
    <location>
        <begin position="1"/>
        <end position="93"/>
    </location>
</feature>
<sequence length="142" mass="16593">MSEKNKADLRYLLNPSRASSRTEAAERTHEERAPEPGPSTAVGNVSDAPSTAEGTSDRDKAKKKRGRKPLNLTEEERSEREYNRKIKKRVRARQWNEEQKRKINLMEEENNKYQTENEEKRKANEALQEELNRILSELNQPM</sequence>
<feature type="compositionally biased region" description="Basic and acidic residues" evidence="1">
    <location>
        <begin position="74"/>
        <end position="84"/>
    </location>
</feature>
<organism evidence="2 3">
    <name type="scientific">Rhodosorus marinus</name>
    <dbReference type="NCBI Taxonomy" id="101924"/>
    <lineage>
        <taxon>Eukaryota</taxon>
        <taxon>Rhodophyta</taxon>
        <taxon>Stylonematophyceae</taxon>
        <taxon>Stylonematales</taxon>
        <taxon>Stylonemataceae</taxon>
        <taxon>Rhodosorus</taxon>
    </lineage>
</organism>
<evidence type="ECO:0008006" key="4">
    <source>
        <dbReference type="Google" id="ProtNLM"/>
    </source>
</evidence>
<protein>
    <recommendedName>
        <fullName evidence="4">BZIP domain-containing protein</fullName>
    </recommendedName>
</protein>
<keyword evidence="3" id="KW-1185">Reference proteome</keyword>
<accession>A0AAV8UQD3</accession>
<comment type="caution">
    <text evidence="2">The sequence shown here is derived from an EMBL/GenBank/DDBJ whole genome shotgun (WGS) entry which is preliminary data.</text>
</comment>
<name>A0AAV8UQD3_9RHOD</name>
<dbReference type="AlphaFoldDB" id="A0AAV8UQD3"/>